<gene>
    <name evidence="1" type="ORF">CCMSSC00406_0000845</name>
</gene>
<dbReference type="Proteomes" id="UP000824881">
    <property type="component" value="Unassembled WGS sequence"/>
</dbReference>
<comment type="caution">
    <text evidence="1">The sequence shown here is derived from an EMBL/GenBank/DDBJ whole genome shotgun (WGS) entry which is preliminary data.</text>
</comment>
<accession>A0ACB7JBN3</accession>
<evidence type="ECO:0000313" key="2">
    <source>
        <dbReference type="Proteomes" id="UP000824881"/>
    </source>
</evidence>
<reference evidence="1 2" key="1">
    <citation type="journal article" date="2021" name="Appl. Environ. Microbiol.">
        <title>Genetic linkage and physical mapping for an oyster mushroom Pleurotus cornucopiae and QTL analysis for the trait cap color.</title>
        <authorList>
            <person name="Zhang Y."/>
            <person name="Gao W."/>
            <person name="Sonnenberg A."/>
            <person name="Chen Q."/>
            <person name="Zhang J."/>
            <person name="Huang C."/>
        </authorList>
    </citation>
    <scope>NUCLEOTIDE SEQUENCE [LARGE SCALE GENOMIC DNA]</scope>
    <source>
        <strain evidence="1">CCMSSC00406</strain>
    </source>
</reference>
<name>A0ACB7JBN3_PLECO</name>
<dbReference type="EMBL" id="WQMT02000001">
    <property type="protein sequence ID" value="KAG9227509.1"/>
    <property type="molecule type" value="Genomic_DNA"/>
</dbReference>
<sequence length="877" mass="97189">MHCARRIWPPSCSRLARSKSSTASLLNSWIGPDSATQTASSSQTANLTFSQCLRKSHEALVSQQATSSNLIDSLRATIPTGIPAKKKKKAKKAKVPATDGGESTKYNPTSELKAESWKEDWGRDKLAPLPIAARKSEPAVPAEEREAAPHTSSQTLVPYWRRVEGLLADSKIENALTDLEPISEQQPIARLSHGLDRVLFNPGVHWLQDPRSHVYNFTPWLEKIPKVNDFAFERLTGFIKSSKDDDLYTLAKRENRTFAGSTSSLTKILSHIYFLISGDKHVDTSNLSAAFQSEAKSFTPGQRMPATVILNYRDGVYAIDSDSDSPEATDRNVLTWMGTLLEKFLTTSPQEFKTHLRSTPSDPEVNPKREAYRYAKSNSFVMRSQLDCQDPRLPGTGVFDIKTRAALPIRMDVLNYEENSGYLIRTLQGPLESFEREYYDLIRSAFLKYRYVMSPREPASHLSSDPQIININIPRSFQARIGNMDGVLVAYHNTARLFGFQYVPLEEMDERLFGSPEVGERVFQKCLALLEIVADEVIRTYPKQSLKCTFETLEGKGRMDIWVQPLDAEGSAESQKTAPMKQIQVTATNYLDELRTRGPKAVEAPKDSDWSIYWTISTLADNQPDILKRYQAAKDRQYRDFLLPSGATLENIEELWDKLDFRKATAPSTLDSTSPAASPDAVVSTTSDSVPEQDGGEKHSPTINPDNFRSPDKRIEFLRSVARSGREHTEAVADQRKGMPRLVWGEGEPWVDEHGVFDEPVESESEQAEVAMSEAIPSTDSTEVASESLEVLPEALSDGVVGDVAQTADADADILHDISAVDKVNMNVDGQGTAGPQSPLVEHTIGESQEVQQDETGSAPAKDVRGVPGSDTPATSG</sequence>
<evidence type="ECO:0000313" key="1">
    <source>
        <dbReference type="EMBL" id="KAG9227509.1"/>
    </source>
</evidence>
<keyword evidence="2" id="KW-1185">Reference proteome</keyword>
<organism evidence="1 2">
    <name type="scientific">Pleurotus cornucopiae</name>
    <name type="common">Cornucopia mushroom</name>
    <dbReference type="NCBI Taxonomy" id="5321"/>
    <lineage>
        <taxon>Eukaryota</taxon>
        <taxon>Fungi</taxon>
        <taxon>Dikarya</taxon>
        <taxon>Basidiomycota</taxon>
        <taxon>Agaricomycotina</taxon>
        <taxon>Agaricomycetes</taxon>
        <taxon>Agaricomycetidae</taxon>
        <taxon>Agaricales</taxon>
        <taxon>Pleurotineae</taxon>
        <taxon>Pleurotaceae</taxon>
        <taxon>Pleurotus</taxon>
    </lineage>
</organism>
<protein>
    <submittedName>
        <fullName evidence="1">Uncharacterized protein</fullName>
    </submittedName>
</protein>
<proteinExistence type="predicted"/>